<dbReference type="OrthoDB" id="10256524at2759"/>
<evidence type="ECO:0000256" key="3">
    <source>
        <dbReference type="ARBA" id="ARBA00022801"/>
    </source>
</evidence>
<feature type="region of interest" description="Disordered" evidence="6">
    <location>
        <begin position="113"/>
        <end position="139"/>
    </location>
</feature>
<dbReference type="PANTHER" id="PTHR43806">
    <property type="entry name" value="PEPTIDASE S8"/>
    <property type="match status" value="1"/>
</dbReference>
<feature type="active site" description="Charge relay system" evidence="5">
    <location>
        <position position="218"/>
    </location>
</feature>
<evidence type="ECO:0000313" key="9">
    <source>
        <dbReference type="EMBL" id="RPA80330.1"/>
    </source>
</evidence>
<dbReference type="SUPFAM" id="SSF52743">
    <property type="entry name" value="Subtilisin-like"/>
    <property type="match status" value="1"/>
</dbReference>
<feature type="chain" id="PRO_5018282254" evidence="7">
    <location>
        <begin position="18"/>
        <end position="881"/>
    </location>
</feature>
<comment type="similarity">
    <text evidence="1 5">Belongs to the peptidase S8 family.</text>
</comment>
<dbReference type="Proteomes" id="UP000275078">
    <property type="component" value="Unassembled WGS sequence"/>
</dbReference>
<feature type="compositionally biased region" description="Basic and acidic residues" evidence="6">
    <location>
        <begin position="128"/>
        <end position="138"/>
    </location>
</feature>
<dbReference type="GO" id="GO:0006508">
    <property type="term" value="P:proteolysis"/>
    <property type="evidence" value="ECO:0007669"/>
    <property type="project" value="UniProtKB-KW"/>
</dbReference>
<dbReference type="InterPro" id="IPR000209">
    <property type="entry name" value="Peptidase_S8/S53_dom"/>
</dbReference>
<dbReference type="PROSITE" id="PS00137">
    <property type="entry name" value="SUBTILASE_HIS"/>
    <property type="match status" value="1"/>
</dbReference>
<gene>
    <name evidence="9" type="ORF">BJ508DRAFT_327434</name>
</gene>
<evidence type="ECO:0000256" key="2">
    <source>
        <dbReference type="ARBA" id="ARBA00022670"/>
    </source>
</evidence>
<dbReference type="PANTHER" id="PTHR43806:SF11">
    <property type="entry name" value="CEREVISIN-RELATED"/>
    <property type="match status" value="1"/>
</dbReference>
<dbReference type="PROSITE" id="PS00138">
    <property type="entry name" value="SUBTILASE_SER"/>
    <property type="match status" value="1"/>
</dbReference>
<feature type="signal peptide" evidence="7">
    <location>
        <begin position="1"/>
        <end position="17"/>
    </location>
</feature>
<dbReference type="InterPro" id="IPR015500">
    <property type="entry name" value="Peptidase_S8_subtilisin-rel"/>
</dbReference>
<protein>
    <submittedName>
        <fullName evidence="9">Subtilisin-like protein</fullName>
    </submittedName>
</protein>
<keyword evidence="4 5" id="KW-0720">Serine protease</keyword>
<dbReference type="PROSITE" id="PS51892">
    <property type="entry name" value="SUBTILASE"/>
    <property type="match status" value="1"/>
</dbReference>
<evidence type="ECO:0000256" key="7">
    <source>
        <dbReference type="SAM" id="SignalP"/>
    </source>
</evidence>
<keyword evidence="7" id="KW-0732">Signal</keyword>
<keyword evidence="3 5" id="KW-0378">Hydrolase</keyword>
<organism evidence="9 10">
    <name type="scientific">Ascobolus immersus RN42</name>
    <dbReference type="NCBI Taxonomy" id="1160509"/>
    <lineage>
        <taxon>Eukaryota</taxon>
        <taxon>Fungi</taxon>
        <taxon>Dikarya</taxon>
        <taxon>Ascomycota</taxon>
        <taxon>Pezizomycotina</taxon>
        <taxon>Pezizomycetes</taxon>
        <taxon>Pezizales</taxon>
        <taxon>Ascobolaceae</taxon>
        <taxon>Ascobolus</taxon>
    </lineage>
</organism>
<accession>A0A3N4I874</accession>
<dbReference type="PRINTS" id="PR00723">
    <property type="entry name" value="SUBTILISIN"/>
</dbReference>
<evidence type="ECO:0000256" key="6">
    <source>
        <dbReference type="SAM" id="MobiDB-lite"/>
    </source>
</evidence>
<dbReference type="GO" id="GO:0004252">
    <property type="term" value="F:serine-type endopeptidase activity"/>
    <property type="evidence" value="ECO:0007669"/>
    <property type="project" value="UniProtKB-UniRule"/>
</dbReference>
<name>A0A3N4I874_ASCIM</name>
<evidence type="ECO:0000259" key="8">
    <source>
        <dbReference type="Pfam" id="PF00082"/>
    </source>
</evidence>
<evidence type="ECO:0000256" key="5">
    <source>
        <dbReference type="PROSITE-ProRule" id="PRU01240"/>
    </source>
</evidence>
<reference evidence="9 10" key="1">
    <citation type="journal article" date="2018" name="Nat. Ecol. Evol.">
        <title>Pezizomycetes genomes reveal the molecular basis of ectomycorrhizal truffle lifestyle.</title>
        <authorList>
            <person name="Murat C."/>
            <person name="Payen T."/>
            <person name="Noel B."/>
            <person name="Kuo A."/>
            <person name="Morin E."/>
            <person name="Chen J."/>
            <person name="Kohler A."/>
            <person name="Krizsan K."/>
            <person name="Balestrini R."/>
            <person name="Da Silva C."/>
            <person name="Montanini B."/>
            <person name="Hainaut M."/>
            <person name="Levati E."/>
            <person name="Barry K.W."/>
            <person name="Belfiori B."/>
            <person name="Cichocki N."/>
            <person name="Clum A."/>
            <person name="Dockter R.B."/>
            <person name="Fauchery L."/>
            <person name="Guy J."/>
            <person name="Iotti M."/>
            <person name="Le Tacon F."/>
            <person name="Lindquist E.A."/>
            <person name="Lipzen A."/>
            <person name="Malagnac F."/>
            <person name="Mello A."/>
            <person name="Molinier V."/>
            <person name="Miyauchi S."/>
            <person name="Poulain J."/>
            <person name="Riccioni C."/>
            <person name="Rubini A."/>
            <person name="Sitrit Y."/>
            <person name="Splivallo R."/>
            <person name="Traeger S."/>
            <person name="Wang M."/>
            <person name="Zifcakova L."/>
            <person name="Wipf D."/>
            <person name="Zambonelli A."/>
            <person name="Paolocci F."/>
            <person name="Nowrousian M."/>
            <person name="Ottonello S."/>
            <person name="Baldrian P."/>
            <person name="Spatafora J.W."/>
            <person name="Henrissat B."/>
            <person name="Nagy L.G."/>
            <person name="Aury J.M."/>
            <person name="Wincker P."/>
            <person name="Grigoriev I.V."/>
            <person name="Bonfante P."/>
            <person name="Martin F.M."/>
        </authorList>
    </citation>
    <scope>NUCLEOTIDE SEQUENCE [LARGE SCALE GENOMIC DNA]</scope>
    <source>
        <strain evidence="9 10">RN42</strain>
    </source>
</reference>
<keyword evidence="2 5" id="KW-0645">Protease</keyword>
<dbReference type="InterPro" id="IPR023828">
    <property type="entry name" value="Peptidase_S8_Ser-AS"/>
</dbReference>
<dbReference type="InterPro" id="IPR022398">
    <property type="entry name" value="Peptidase_S8_His-AS"/>
</dbReference>
<keyword evidence="10" id="KW-1185">Reference proteome</keyword>
<evidence type="ECO:0000313" key="10">
    <source>
        <dbReference type="Proteomes" id="UP000275078"/>
    </source>
</evidence>
<dbReference type="Pfam" id="PF00082">
    <property type="entry name" value="Peptidase_S8"/>
    <property type="match status" value="1"/>
</dbReference>
<feature type="active site" description="Charge relay system" evidence="5">
    <location>
        <position position="529"/>
    </location>
</feature>
<sequence length="881" mass="95794">MAIAFLSLLLFATTARSYGNDQSSTLAFYIGFTGPFEKDGIKFYDHLVASKQEFYSINNFTGSFLPGTRLQITGMSVEGILELDVVDWAVVDHHEFGRDLICKAAPEPKEGFFTAENDRQAGSSNLSGEDRKTGRPSEAKLQSWPLYKDEIARISGIAALRKLGYKGAGVTIAVIDGGMDPLHEQFTNKVDGKSRILDVFSFNGQSETVVGSQGTFQHGTLVAGIAAGVDGGAPEAELLLYDVMEDMTGTPLTGRIWNALQRSLRHGADIVHIAVGTGTGWRNPAIDQLITRAALKNVVVIAAASNDGVFGFGTLNQVATAEHSVTVGNFFQTFEPGFEMKIISKDKTISTIPYIRGGTPPVKTVYSLHNEIMTYETTGYRGFRPRYYQKSLPSNAAALFSCVGVDERSCLVRINSTAALGVKAAFVYPPPLINHNTNKEQIVGGFVSQADFLAVKELLSNGDVTIEVNPATPKSVVAVPNPQKPNNLISPLSGHGPTCDMHLAVNVLAPGYQIVGPQGDVYRPDDGTSVASPQIAALAALWYEKHGRRRAGFLFRSLISTTGRLLETDNKPSCPPYQGLEASWKQAGGMANGVSVVAGRLHFYPYQLELLDQQRFRNTHKIDLTNIGTAALQIEITHVEGPGAYMLEEASETGYYRVTEEPCLISSLKATVTPGSDSVVVAPGETISVKFHFTRPELTFDLSQRLPVYGGWLRFSVPDEEPYHVAYMGIGAAIRDIKLLASTPELTDRASGKLITDHTKIAIGGVAKVKLSVRHVLGSADARVEYIPVVQGKILLKSPIVILRKIDNHRLIGLKKSNLLFDAVGINGAYDEGPENQEVTKVIEPGLYFVRVRLLKLGENPEVASSWEAWFSPILDFFEQQ</sequence>
<dbReference type="Gene3D" id="3.40.50.200">
    <property type="entry name" value="Peptidase S8/S53 domain"/>
    <property type="match status" value="2"/>
</dbReference>
<evidence type="ECO:0000256" key="4">
    <source>
        <dbReference type="ARBA" id="ARBA00022825"/>
    </source>
</evidence>
<dbReference type="EMBL" id="ML119689">
    <property type="protein sequence ID" value="RPA80330.1"/>
    <property type="molecule type" value="Genomic_DNA"/>
</dbReference>
<proteinExistence type="inferred from homology"/>
<dbReference type="CDD" id="cd00306">
    <property type="entry name" value="Peptidases_S8_S53"/>
    <property type="match status" value="1"/>
</dbReference>
<evidence type="ECO:0000256" key="1">
    <source>
        <dbReference type="ARBA" id="ARBA00011073"/>
    </source>
</evidence>
<dbReference type="STRING" id="1160509.A0A3N4I874"/>
<dbReference type="InterPro" id="IPR036852">
    <property type="entry name" value="Peptidase_S8/S53_dom_sf"/>
</dbReference>
<feature type="domain" description="Peptidase S8/S53" evidence="8">
    <location>
        <begin position="167"/>
        <end position="546"/>
    </location>
</feature>
<dbReference type="InterPro" id="IPR050131">
    <property type="entry name" value="Peptidase_S8_subtilisin-like"/>
</dbReference>
<dbReference type="AlphaFoldDB" id="A0A3N4I874"/>
<feature type="active site" description="Charge relay system" evidence="5">
    <location>
        <position position="176"/>
    </location>
</feature>